<evidence type="ECO:0000256" key="5">
    <source>
        <dbReference type="ARBA" id="ARBA00023125"/>
    </source>
</evidence>
<evidence type="ECO:0000256" key="7">
    <source>
        <dbReference type="HAMAP-Rule" id="MF_00173"/>
    </source>
</evidence>
<dbReference type="GO" id="GO:0051259">
    <property type="term" value="P:protein complex oligomerization"/>
    <property type="evidence" value="ECO:0007669"/>
    <property type="project" value="InterPro"/>
</dbReference>
<dbReference type="Proteomes" id="UP000199158">
    <property type="component" value="Unassembled WGS sequence"/>
</dbReference>
<dbReference type="STRING" id="474960.SAMN05216180_0777"/>
<dbReference type="Pfam" id="PF02863">
    <property type="entry name" value="Arg_repressor_C"/>
    <property type="match status" value="1"/>
</dbReference>
<dbReference type="InterPro" id="IPR036388">
    <property type="entry name" value="WH-like_DNA-bd_sf"/>
</dbReference>
<dbReference type="GO" id="GO:0003700">
    <property type="term" value="F:DNA-binding transcription factor activity"/>
    <property type="evidence" value="ECO:0007669"/>
    <property type="project" value="UniProtKB-UniRule"/>
</dbReference>
<dbReference type="InterPro" id="IPR020899">
    <property type="entry name" value="Arg_repress_C"/>
</dbReference>
<name>A0A1H7ZQU7_9FIRM</name>
<evidence type="ECO:0000313" key="12">
    <source>
        <dbReference type="Proteomes" id="UP000199158"/>
    </source>
</evidence>
<keyword evidence="12" id="KW-1185">Reference proteome</keyword>
<dbReference type="RefSeq" id="WP_092751814.1">
    <property type="nucleotide sequence ID" value="NZ_FOCG01000001.1"/>
</dbReference>
<evidence type="ECO:0000256" key="2">
    <source>
        <dbReference type="ARBA" id="ARBA00008316"/>
    </source>
</evidence>
<feature type="domain" description="Arginine repressor C-terminal" evidence="10">
    <location>
        <begin position="80"/>
        <end position="146"/>
    </location>
</feature>
<dbReference type="Gene3D" id="3.30.1360.40">
    <property type="match status" value="1"/>
</dbReference>
<dbReference type="SUPFAM" id="SSF55252">
    <property type="entry name" value="C-terminal domain of arginine repressor"/>
    <property type="match status" value="1"/>
</dbReference>
<feature type="domain" description="Arginine repressor DNA-binding" evidence="9">
    <location>
        <begin position="2"/>
        <end position="64"/>
    </location>
</feature>
<dbReference type="OrthoDB" id="9807089at2"/>
<dbReference type="NCBIfam" id="TIGR01529">
    <property type="entry name" value="argR_whole"/>
    <property type="match status" value="1"/>
</dbReference>
<evidence type="ECO:0000313" key="11">
    <source>
        <dbReference type="EMBL" id="SEM59747.1"/>
    </source>
</evidence>
<dbReference type="GO" id="GO:1900079">
    <property type="term" value="P:regulation of arginine biosynthetic process"/>
    <property type="evidence" value="ECO:0007669"/>
    <property type="project" value="UniProtKB-UniRule"/>
</dbReference>
<keyword evidence="7" id="KW-0028">Amino-acid biosynthesis</keyword>
<dbReference type="UniPathway" id="UPA00068"/>
<dbReference type="InterPro" id="IPR036251">
    <property type="entry name" value="Arg_repress_C_sf"/>
</dbReference>
<dbReference type="InterPro" id="IPR036390">
    <property type="entry name" value="WH_DNA-bd_sf"/>
</dbReference>
<dbReference type="EMBL" id="FOCG01000001">
    <property type="protein sequence ID" value="SEM59747.1"/>
    <property type="molecule type" value="Genomic_DNA"/>
</dbReference>
<dbReference type="InterPro" id="IPR001669">
    <property type="entry name" value="Arg_repress"/>
</dbReference>
<dbReference type="PANTHER" id="PTHR34471:SF1">
    <property type="entry name" value="ARGININE REPRESSOR"/>
    <property type="match status" value="1"/>
</dbReference>
<dbReference type="Pfam" id="PF01316">
    <property type="entry name" value="Arg_repressor"/>
    <property type="match status" value="1"/>
</dbReference>
<proteinExistence type="inferred from homology"/>
<sequence length="151" mass="17061">MKSKRHEKILEIILDNVVDTQEELLRLLKKEGFHVTQATVSRDIKDLRLIKTLSADGRYRYTFVTPEKTTNVSTRFRAIFTETVISVDYAGHTVVVKCHTGMANAACAALDLLNLDNVVGTLSGDDTFFILTREIADAQKLVQELQTYITR</sequence>
<keyword evidence="3 7" id="KW-0963">Cytoplasm</keyword>
<dbReference type="SUPFAM" id="SSF46785">
    <property type="entry name" value="Winged helix' DNA-binding domain"/>
    <property type="match status" value="1"/>
</dbReference>
<evidence type="ECO:0000256" key="4">
    <source>
        <dbReference type="ARBA" id="ARBA00023015"/>
    </source>
</evidence>
<dbReference type="Gene3D" id="1.10.10.10">
    <property type="entry name" value="Winged helix-like DNA-binding domain superfamily/Winged helix DNA-binding domain"/>
    <property type="match status" value="1"/>
</dbReference>
<dbReference type="AlphaFoldDB" id="A0A1H7ZQU7"/>
<dbReference type="GO" id="GO:0005737">
    <property type="term" value="C:cytoplasm"/>
    <property type="evidence" value="ECO:0007669"/>
    <property type="project" value="UniProtKB-SubCell"/>
</dbReference>
<evidence type="ECO:0000256" key="1">
    <source>
        <dbReference type="ARBA" id="ARBA00004496"/>
    </source>
</evidence>
<comment type="function">
    <text evidence="7">Regulates arginine biosynthesis genes.</text>
</comment>
<reference evidence="11 12" key="1">
    <citation type="submission" date="2016-10" db="EMBL/GenBank/DDBJ databases">
        <authorList>
            <person name="de Groot N.N."/>
        </authorList>
    </citation>
    <scope>NUCLEOTIDE SEQUENCE [LARGE SCALE GENOMIC DNA]</scope>
    <source>
        <strain evidence="11 12">CGMCC 1.5070</strain>
    </source>
</reference>
<evidence type="ECO:0000256" key="6">
    <source>
        <dbReference type="ARBA" id="ARBA00023163"/>
    </source>
</evidence>
<evidence type="ECO:0000259" key="10">
    <source>
        <dbReference type="Pfam" id="PF02863"/>
    </source>
</evidence>
<dbReference type="GO" id="GO:0003677">
    <property type="term" value="F:DNA binding"/>
    <property type="evidence" value="ECO:0007669"/>
    <property type="project" value="UniProtKB-KW"/>
</dbReference>
<comment type="pathway">
    <text evidence="7">Amino-acid biosynthesis; L-arginine biosynthesis [regulation].</text>
</comment>
<dbReference type="HAMAP" id="MF_00173">
    <property type="entry name" value="Arg_repressor"/>
    <property type="match status" value="1"/>
</dbReference>
<dbReference type="GO" id="GO:0034618">
    <property type="term" value="F:arginine binding"/>
    <property type="evidence" value="ECO:0007669"/>
    <property type="project" value="InterPro"/>
</dbReference>
<keyword evidence="6 7" id="KW-0804">Transcription</keyword>
<keyword evidence="7" id="KW-0678">Repressor</keyword>
<keyword evidence="7" id="KW-0055">Arginine biosynthesis</keyword>
<dbReference type="PANTHER" id="PTHR34471">
    <property type="entry name" value="ARGININE REPRESSOR"/>
    <property type="match status" value="1"/>
</dbReference>
<dbReference type="GO" id="GO:0006526">
    <property type="term" value="P:L-arginine biosynthetic process"/>
    <property type="evidence" value="ECO:0007669"/>
    <property type="project" value="UniProtKB-UniPathway"/>
</dbReference>
<evidence type="ECO:0000256" key="8">
    <source>
        <dbReference type="NCBIfam" id="TIGR01529"/>
    </source>
</evidence>
<comment type="subcellular location">
    <subcellularLocation>
        <location evidence="1 7">Cytoplasm</location>
    </subcellularLocation>
</comment>
<keyword evidence="5 7" id="KW-0238">DNA-binding</keyword>
<dbReference type="InterPro" id="IPR020900">
    <property type="entry name" value="Arg_repress_DNA-bd"/>
</dbReference>
<keyword evidence="4 7" id="KW-0805">Transcription regulation</keyword>
<accession>A0A1H7ZQU7</accession>
<protein>
    <recommendedName>
        <fullName evidence="7 8">Arginine repressor</fullName>
    </recommendedName>
</protein>
<comment type="similarity">
    <text evidence="2 7">Belongs to the ArgR family.</text>
</comment>
<dbReference type="PRINTS" id="PR01467">
    <property type="entry name" value="ARGREPRESSOR"/>
</dbReference>
<evidence type="ECO:0000256" key="3">
    <source>
        <dbReference type="ARBA" id="ARBA00022490"/>
    </source>
</evidence>
<organism evidence="11 12">
    <name type="scientific">Hydrogenoanaerobacterium saccharovorans</name>
    <dbReference type="NCBI Taxonomy" id="474960"/>
    <lineage>
        <taxon>Bacteria</taxon>
        <taxon>Bacillati</taxon>
        <taxon>Bacillota</taxon>
        <taxon>Clostridia</taxon>
        <taxon>Eubacteriales</taxon>
        <taxon>Oscillospiraceae</taxon>
        <taxon>Hydrogenoanaerobacterium</taxon>
    </lineage>
</organism>
<gene>
    <name evidence="7" type="primary">argR</name>
    <name evidence="11" type="ORF">SAMN05216180_0777</name>
</gene>
<evidence type="ECO:0000259" key="9">
    <source>
        <dbReference type="Pfam" id="PF01316"/>
    </source>
</evidence>